<dbReference type="Proteomes" id="UP000036338">
    <property type="component" value="Unassembled WGS sequence"/>
</dbReference>
<name>A0A0J5ZH69_BURCE</name>
<dbReference type="SUPFAM" id="SSF49401">
    <property type="entry name" value="Bacterial adhesins"/>
    <property type="match status" value="1"/>
</dbReference>
<evidence type="ECO:0000259" key="5">
    <source>
        <dbReference type="Pfam" id="PF00419"/>
    </source>
</evidence>
<dbReference type="PATRIC" id="fig|292.27.peg.5909"/>
<dbReference type="InterPro" id="IPR054160">
    <property type="entry name" value="MrkD_recept-bd"/>
</dbReference>
<sequence length="329" mass="34217">MKFIGFLILVLLSNYAHAKCTVTRSDNVVVDHLVITLPKFSPPAFDPNIAEGTVIFTASGTSTGLGGKATCDSVVGQVGYFGTTSAAPGKYSTYPTPVSGVGIRIKGGINVDQWWPQSTTGTTNTWNLDAASNFTIELVKTGDITSTGVLSGEIGMTYLVAQEKKIRSIVTNGSINIIPKVPTCNVLTKNIAVDLGKALAGDLKSIGATSSPKSFDVRLKCSGGNPGTSTKMFMTLTDSANPANESDTLSLAPGSKGKGFGIQILRGSDDTLVSYGPDSAATGNPNQWSVGSFGNVDVTIPFKARYVRTSSTVSPGKADGAATFTMSYQ</sequence>
<dbReference type="PANTHER" id="PTHR33420">
    <property type="entry name" value="FIMBRIAL SUBUNIT ELFA-RELATED"/>
    <property type="match status" value="1"/>
</dbReference>
<dbReference type="InterPro" id="IPR036937">
    <property type="entry name" value="Adhesion_dom_fimbrial_sf"/>
</dbReference>
<comment type="similarity">
    <text evidence="2">Belongs to the fimbrial protein family.</text>
</comment>
<evidence type="ECO:0000256" key="2">
    <source>
        <dbReference type="ARBA" id="ARBA00006671"/>
    </source>
</evidence>
<comment type="caution">
    <text evidence="7">The sequence shown here is derived from an EMBL/GenBank/DDBJ whole genome shotgun (WGS) entry which is preliminary data.</text>
</comment>
<gene>
    <name evidence="7" type="ORF">VL15_27545</name>
</gene>
<keyword evidence="4" id="KW-0732">Signal</keyword>
<protein>
    <submittedName>
        <fullName evidence="7">Fimbrial protein</fullName>
    </submittedName>
</protein>
<dbReference type="Gene3D" id="2.60.40.1090">
    <property type="entry name" value="Fimbrial-type adhesion domain"/>
    <property type="match status" value="1"/>
</dbReference>
<reference evidence="7 8" key="1">
    <citation type="submission" date="2015-05" db="EMBL/GenBank/DDBJ databases">
        <title>Draft genome of Burkholderia cepacia LK29.</title>
        <authorList>
            <person name="Chan X.Y."/>
        </authorList>
    </citation>
    <scope>NUCLEOTIDE SEQUENCE [LARGE SCALE GENOMIC DNA]</scope>
    <source>
        <strain evidence="7 8">LK29</strain>
    </source>
</reference>
<evidence type="ECO:0000259" key="6">
    <source>
        <dbReference type="Pfam" id="PF22003"/>
    </source>
</evidence>
<feature type="chain" id="PRO_5005267671" evidence="4">
    <location>
        <begin position="19"/>
        <end position="329"/>
    </location>
</feature>
<dbReference type="EMBL" id="LDWR01000048">
    <property type="protein sequence ID" value="KML49997.1"/>
    <property type="molecule type" value="Genomic_DNA"/>
</dbReference>
<accession>A0A0J5ZH69</accession>
<dbReference type="Gene3D" id="2.60.40.3310">
    <property type="match status" value="1"/>
</dbReference>
<evidence type="ECO:0000256" key="1">
    <source>
        <dbReference type="ARBA" id="ARBA00004561"/>
    </source>
</evidence>
<dbReference type="Pfam" id="PF00419">
    <property type="entry name" value="Fimbrial"/>
    <property type="match status" value="1"/>
</dbReference>
<feature type="domain" description="MrkD-like receptor binding" evidence="6">
    <location>
        <begin position="48"/>
        <end position="158"/>
    </location>
</feature>
<dbReference type="GO" id="GO:0009289">
    <property type="term" value="C:pilus"/>
    <property type="evidence" value="ECO:0007669"/>
    <property type="project" value="UniProtKB-SubCell"/>
</dbReference>
<dbReference type="InterPro" id="IPR008966">
    <property type="entry name" value="Adhesion_dom_sf"/>
</dbReference>
<evidence type="ECO:0000313" key="8">
    <source>
        <dbReference type="Proteomes" id="UP000036338"/>
    </source>
</evidence>
<dbReference type="AlphaFoldDB" id="A0A0J5ZH69"/>
<keyword evidence="3" id="KW-0281">Fimbrium</keyword>
<dbReference type="InterPro" id="IPR000259">
    <property type="entry name" value="Adhesion_dom_fimbrial"/>
</dbReference>
<dbReference type="InterPro" id="IPR050263">
    <property type="entry name" value="Bact_Fimbrial_Adh_Pro"/>
</dbReference>
<evidence type="ECO:0000256" key="4">
    <source>
        <dbReference type="SAM" id="SignalP"/>
    </source>
</evidence>
<dbReference type="PANTHER" id="PTHR33420:SF14">
    <property type="entry name" value="TYPE 1 FIMBRIN D-MANNOSE SPECIFIC ADHESIN"/>
    <property type="match status" value="1"/>
</dbReference>
<dbReference type="GO" id="GO:0043709">
    <property type="term" value="P:cell adhesion involved in single-species biofilm formation"/>
    <property type="evidence" value="ECO:0007669"/>
    <property type="project" value="TreeGrafter"/>
</dbReference>
<feature type="signal peptide" evidence="4">
    <location>
        <begin position="1"/>
        <end position="18"/>
    </location>
</feature>
<dbReference type="Pfam" id="PF22003">
    <property type="entry name" value="MrkDrd"/>
    <property type="match status" value="1"/>
</dbReference>
<feature type="domain" description="Fimbrial-type adhesion" evidence="5">
    <location>
        <begin position="179"/>
        <end position="329"/>
    </location>
</feature>
<comment type="subcellular location">
    <subcellularLocation>
        <location evidence="1">Fimbrium</location>
    </subcellularLocation>
</comment>
<evidence type="ECO:0000256" key="3">
    <source>
        <dbReference type="ARBA" id="ARBA00023263"/>
    </source>
</evidence>
<dbReference type="RefSeq" id="WP_048249829.1">
    <property type="nucleotide sequence ID" value="NZ_LDWR01000048.1"/>
</dbReference>
<organism evidence="7 8">
    <name type="scientific">Burkholderia cepacia</name>
    <name type="common">Pseudomonas cepacia</name>
    <dbReference type="NCBI Taxonomy" id="292"/>
    <lineage>
        <taxon>Bacteria</taxon>
        <taxon>Pseudomonadati</taxon>
        <taxon>Pseudomonadota</taxon>
        <taxon>Betaproteobacteria</taxon>
        <taxon>Burkholderiales</taxon>
        <taxon>Burkholderiaceae</taxon>
        <taxon>Burkholderia</taxon>
        <taxon>Burkholderia cepacia complex</taxon>
    </lineage>
</organism>
<evidence type="ECO:0000313" key="7">
    <source>
        <dbReference type="EMBL" id="KML49997.1"/>
    </source>
</evidence>
<proteinExistence type="inferred from homology"/>